<accession>A0ABT2CD27</accession>
<evidence type="ECO:0000313" key="2">
    <source>
        <dbReference type="EMBL" id="MCS0634534.1"/>
    </source>
</evidence>
<feature type="compositionally biased region" description="Basic and acidic residues" evidence="1">
    <location>
        <begin position="1"/>
        <end position="13"/>
    </location>
</feature>
<reference evidence="2" key="1">
    <citation type="submission" date="2022-08" db="EMBL/GenBank/DDBJ databases">
        <authorList>
            <person name="Somphong A."/>
            <person name="Phongsopitanun W."/>
        </authorList>
    </citation>
    <scope>NUCLEOTIDE SEQUENCE</scope>
    <source>
        <strain evidence="2">LP05-1</strain>
    </source>
</reference>
<proteinExistence type="predicted"/>
<gene>
    <name evidence="2" type="ORF">NX801_02415</name>
</gene>
<dbReference type="EMBL" id="JANUGQ010000001">
    <property type="protein sequence ID" value="MCS0634534.1"/>
    <property type="molecule type" value="Genomic_DNA"/>
</dbReference>
<sequence>MVAEKRGDGRAGRDTGGGGHSQGSARTARTRDGRELFYRELAGPVGGGGAGGDTAEPG</sequence>
<evidence type="ECO:0000256" key="1">
    <source>
        <dbReference type="SAM" id="MobiDB-lite"/>
    </source>
</evidence>
<comment type="caution">
    <text evidence="2">The sequence shown here is derived from an EMBL/GenBank/DDBJ whole genome shotgun (WGS) entry which is preliminary data.</text>
</comment>
<name>A0ABT2CD27_9ACTN</name>
<dbReference type="Proteomes" id="UP001431313">
    <property type="component" value="Unassembled WGS sequence"/>
</dbReference>
<organism evidence="2 3">
    <name type="scientific">Streptomyces pyxinae</name>
    <dbReference type="NCBI Taxonomy" id="2970734"/>
    <lineage>
        <taxon>Bacteria</taxon>
        <taxon>Bacillati</taxon>
        <taxon>Actinomycetota</taxon>
        <taxon>Actinomycetes</taxon>
        <taxon>Kitasatosporales</taxon>
        <taxon>Streptomycetaceae</taxon>
        <taxon>Streptomyces</taxon>
    </lineage>
</organism>
<evidence type="ECO:0000313" key="3">
    <source>
        <dbReference type="Proteomes" id="UP001431313"/>
    </source>
</evidence>
<dbReference type="RefSeq" id="WP_258785032.1">
    <property type="nucleotide sequence ID" value="NZ_JANUGQ010000001.1"/>
</dbReference>
<feature type="region of interest" description="Disordered" evidence="1">
    <location>
        <begin position="1"/>
        <end position="34"/>
    </location>
</feature>
<feature type="region of interest" description="Disordered" evidence="1">
    <location>
        <begin position="39"/>
        <end position="58"/>
    </location>
</feature>
<protein>
    <submittedName>
        <fullName evidence="2">Uncharacterized protein</fullName>
    </submittedName>
</protein>
<keyword evidence="3" id="KW-1185">Reference proteome</keyword>